<accession>A0A6D2ICG4</accession>
<dbReference type="AlphaFoldDB" id="A0A6D2ICG4"/>
<dbReference type="Proteomes" id="UP000467841">
    <property type="component" value="Unassembled WGS sequence"/>
</dbReference>
<reference evidence="1" key="1">
    <citation type="submission" date="2020-01" db="EMBL/GenBank/DDBJ databases">
        <authorList>
            <person name="Mishra B."/>
        </authorList>
    </citation>
    <scope>NUCLEOTIDE SEQUENCE [LARGE SCALE GENOMIC DNA]</scope>
</reference>
<dbReference type="EMBL" id="CACVBM020001046">
    <property type="protein sequence ID" value="CAA7025924.1"/>
    <property type="molecule type" value="Genomic_DNA"/>
</dbReference>
<dbReference type="PANTHER" id="PTHR16166">
    <property type="entry name" value="VACUOLAR PROTEIN SORTING-ASSOCIATED PROTEIN VPS13"/>
    <property type="match status" value="1"/>
</dbReference>
<evidence type="ECO:0000313" key="1">
    <source>
        <dbReference type="EMBL" id="CAA7025924.1"/>
    </source>
</evidence>
<dbReference type="InterPro" id="IPR026847">
    <property type="entry name" value="VPS13"/>
</dbReference>
<keyword evidence="2" id="KW-1185">Reference proteome</keyword>
<protein>
    <submittedName>
        <fullName evidence="1">Uncharacterized protein</fullName>
    </submittedName>
</protein>
<proteinExistence type="predicted"/>
<dbReference type="GO" id="GO:0006623">
    <property type="term" value="P:protein targeting to vacuole"/>
    <property type="evidence" value="ECO:0007669"/>
    <property type="project" value="TreeGrafter"/>
</dbReference>
<gene>
    <name evidence="1" type="ORF">MERR_LOCUS13159</name>
</gene>
<dbReference type="OrthoDB" id="428159at2759"/>
<dbReference type="PANTHER" id="PTHR16166:SF143">
    <property type="entry name" value="PROTEIN SORTING-ASSOCIATED PROTEIN, PUTATIVE (DUF1162)-RELATED"/>
    <property type="match status" value="1"/>
</dbReference>
<comment type="caution">
    <text evidence="1">The sequence shown here is derived from an EMBL/GenBank/DDBJ whole genome shotgun (WGS) entry which is preliminary data.</text>
</comment>
<sequence>MYWLGVAPQPLKRNHMLLEETNDENIMEASQVVAKAIYDAVSRKSRARAVEIAEILYLEQDGVSEAVKVLREELFSLSQFSVQRTPQLFIGYAQFVLLTAEEVLLENVELILEAFEYLQRPIARSQARSIGHVGNLSIKIPWKKLGGDPITITLEDVFVCASQRNDQEWSSDVVEKREFAGKKAKLAAAELAKLSRRVFDSPAGNPFSKSYIAAKVNRSGELYAEYSISAELTDVVMSLNIFQLQQILILLDYLQTSQLRERYGRYRPCSTSLSRKPPGWQKLW</sequence>
<organism evidence="1 2">
    <name type="scientific">Microthlaspi erraticum</name>
    <dbReference type="NCBI Taxonomy" id="1685480"/>
    <lineage>
        <taxon>Eukaryota</taxon>
        <taxon>Viridiplantae</taxon>
        <taxon>Streptophyta</taxon>
        <taxon>Embryophyta</taxon>
        <taxon>Tracheophyta</taxon>
        <taxon>Spermatophyta</taxon>
        <taxon>Magnoliopsida</taxon>
        <taxon>eudicotyledons</taxon>
        <taxon>Gunneridae</taxon>
        <taxon>Pentapetalae</taxon>
        <taxon>rosids</taxon>
        <taxon>malvids</taxon>
        <taxon>Brassicales</taxon>
        <taxon>Brassicaceae</taxon>
        <taxon>Coluteocarpeae</taxon>
        <taxon>Microthlaspi</taxon>
    </lineage>
</organism>
<evidence type="ECO:0000313" key="2">
    <source>
        <dbReference type="Proteomes" id="UP000467841"/>
    </source>
</evidence>
<name>A0A6D2ICG4_9BRAS</name>
<dbReference type="GO" id="GO:0045053">
    <property type="term" value="P:protein retention in Golgi apparatus"/>
    <property type="evidence" value="ECO:0007669"/>
    <property type="project" value="TreeGrafter"/>
</dbReference>